<dbReference type="AlphaFoldDB" id="A0A426VAB8"/>
<dbReference type="EMBL" id="RSED01000009">
    <property type="protein sequence ID" value="RRS03804.1"/>
    <property type="molecule type" value="Genomic_DNA"/>
</dbReference>
<evidence type="ECO:0000313" key="1">
    <source>
        <dbReference type="EMBL" id="RRS03804.1"/>
    </source>
</evidence>
<name>A0A426VAB8_9BURK</name>
<reference evidence="1 2" key="1">
    <citation type="submission" date="2018-12" db="EMBL/GenBank/DDBJ databases">
        <title>The whole draft genome of Aquabacterium sp. SJQ9.</title>
        <authorList>
            <person name="Sun L."/>
            <person name="Gao X."/>
            <person name="Chen W."/>
            <person name="Huang K."/>
        </authorList>
    </citation>
    <scope>NUCLEOTIDE SEQUENCE [LARGE SCALE GENOMIC DNA]</scope>
    <source>
        <strain evidence="1 2">SJQ9</strain>
    </source>
</reference>
<comment type="caution">
    <text evidence="1">The sequence shown here is derived from an EMBL/GenBank/DDBJ whole genome shotgun (WGS) entry which is preliminary data.</text>
</comment>
<accession>A0A426VAB8</accession>
<dbReference type="RefSeq" id="WP_125243644.1">
    <property type="nucleotide sequence ID" value="NZ_RSED01000009.1"/>
</dbReference>
<dbReference type="Proteomes" id="UP000269265">
    <property type="component" value="Unassembled WGS sequence"/>
</dbReference>
<evidence type="ECO:0000313" key="2">
    <source>
        <dbReference type="Proteomes" id="UP000269265"/>
    </source>
</evidence>
<dbReference type="OrthoDB" id="8875107at2"/>
<keyword evidence="2" id="KW-1185">Reference proteome</keyword>
<proteinExistence type="predicted"/>
<gene>
    <name evidence="1" type="ORF">EIP75_12625</name>
</gene>
<protein>
    <submittedName>
        <fullName evidence="1">Uncharacterized protein</fullName>
    </submittedName>
</protein>
<sequence length="388" mass="41779">MPIIDLPAELTKSFWDKKKGALDGAGLDDTLKAFQKKHEAVDWPKLAEGWSKAAGKDPSKLKALHEALDKLYRAKASPLKLEATALASAADKAAKAKDAAKPRKDACTLIAKEALAYAKAVGAGLDALEQELVTALKALPKESESDEEEGEDEPANALLDPDRLLKQLKLCKADPARQVFFAYLDNNKDDPHLAVHPRTNGRSMTAKLVKDVGIKTGAFGLLSLDGMLLKLVVEKKYGGLVKRIRIPIRKCGFKIGKVLLVDEAGQTLDQDDEDSATTPEAAPTAATKPAAGDLLQLWAKVRNDAVGILKGVAKDIAELKDPESAKAVMEISAVVKNLPAEPRTSQQVAELVRYLDKDDVVLDVSEFASDIRTPLLKVLAQLHKALPA</sequence>
<organism evidence="1 2">
    <name type="scientific">Aquabacterium soli</name>
    <dbReference type="NCBI Taxonomy" id="2493092"/>
    <lineage>
        <taxon>Bacteria</taxon>
        <taxon>Pseudomonadati</taxon>
        <taxon>Pseudomonadota</taxon>
        <taxon>Betaproteobacteria</taxon>
        <taxon>Burkholderiales</taxon>
        <taxon>Aquabacterium</taxon>
    </lineage>
</organism>